<dbReference type="Proteomes" id="UP000826462">
    <property type="component" value="Chromosome 1"/>
</dbReference>
<evidence type="ECO:0000313" key="3">
    <source>
        <dbReference type="Proteomes" id="UP000826462"/>
    </source>
</evidence>
<dbReference type="RefSeq" id="WP_219797591.1">
    <property type="nucleotide sequence ID" value="NZ_CP080095.1"/>
</dbReference>
<reference evidence="2 3" key="1">
    <citation type="submission" date="2021-07" db="EMBL/GenBank/DDBJ databases">
        <title>Paraburkholderia edwinii protects Aspergillus sp. from phenazines by acting as a toxin sponge.</title>
        <authorList>
            <person name="Dahlstrom K.M."/>
            <person name="Newman D.K."/>
        </authorList>
    </citation>
    <scope>NUCLEOTIDE SEQUENCE [LARGE SCALE GENOMIC DNA]</scope>
    <source>
        <strain evidence="2 3">Pe01</strain>
    </source>
</reference>
<organism evidence="2 3">
    <name type="scientific">Paraburkholderia edwinii</name>
    <dbReference type="NCBI Taxonomy" id="2861782"/>
    <lineage>
        <taxon>Bacteria</taxon>
        <taxon>Pseudomonadati</taxon>
        <taxon>Pseudomonadota</taxon>
        <taxon>Betaproteobacteria</taxon>
        <taxon>Burkholderiales</taxon>
        <taxon>Burkholderiaceae</taxon>
        <taxon>Paraburkholderia</taxon>
    </lineage>
</organism>
<dbReference type="InterPro" id="IPR013024">
    <property type="entry name" value="GGCT-like"/>
</dbReference>
<keyword evidence="3" id="KW-1185">Reference proteome</keyword>
<evidence type="ECO:0000259" key="1">
    <source>
        <dbReference type="Pfam" id="PF06094"/>
    </source>
</evidence>
<feature type="domain" description="Gamma-glutamylcyclotransferase AIG2-like" evidence="1">
    <location>
        <begin position="6"/>
        <end position="119"/>
    </location>
</feature>
<gene>
    <name evidence="2" type="ORF">KZJ38_18280</name>
</gene>
<protein>
    <submittedName>
        <fullName evidence="2">Gamma-glutamylcyclotransferase</fullName>
    </submittedName>
</protein>
<evidence type="ECO:0000313" key="2">
    <source>
        <dbReference type="EMBL" id="QYD68198.1"/>
    </source>
</evidence>
<sequence length="140" mass="15791">MSAIRLFVYGTLMRGHRQDLSRYEPAPVYLGEGWVAGRLYDLGHCPALVLDHAAAPVWGEVWNVPRELFEQLNRYEVGCGDFQLRQASVFFEGALAQMALYEIGARQRLPATQLAGGRWLPSRPERPIDGVADNRVTHRV</sequence>
<accession>A0ABX8UMJ4</accession>
<dbReference type="CDD" id="cd06661">
    <property type="entry name" value="GGCT_like"/>
    <property type="match status" value="1"/>
</dbReference>
<dbReference type="InterPro" id="IPR036568">
    <property type="entry name" value="GGCT-like_sf"/>
</dbReference>
<dbReference type="InterPro" id="IPR009288">
    <property type="entry name" value="AIG2-like_dom"/>
</dbReference>
<proteinExistence type="predicted"/>
<dbReference type="SUPFAM" id="SSF110857">
    <property type="entry name" value="Gamma-glutamyl cyclotransferase-like"/>
    <property type="match status" value="1"/>
</dbReference>
<dbReference type="EMBL" id="CP080095">
    <property type="protein sequence ID" value="QYD68198.1"/>
    <property type="molecule type" value="Genomic_DNA"/>
</dbReference>
<name>A0ABX8UMJ4_9BURK</name>
<dbReference type="Pfam" id="PF06094">
    <property type="entry name" value="GGACT"/>
    <property type="match status" value="1"/>
</dbReference>
<dbReference type="Gene3D" id="3.10.490.10">
    <property type="entry name" value="Gamma-glutamyl cyclotransferase-like"/>
    <property type="match status" value="1"/>
</dbReference>